<dbReference type="Proteomes" id="UP001456513">
    <property type="component" value="Unassembled WGS sequence"/>
</dbReference>
<dbReference type="EMBL" id="JBBPCN010000001">
    <property type="protein sequence ID" value="MEK8070844.1"/>
    <property type="molecule type" value="Genomic_DNA"/>
</dbReference>
<evidence type="ECO:0000259" key="1">
    <source>
        <dbReference type="Pfam" id="PF22552"/>
    </source>
</evidence>
<proteinExistence type="predicted"/>
<dbReference type="RefSeq" id="WP_341440852.1">
    <property type="nucleotide sequence ID" value="NZ_JBBPCN010000001.1"/>
</dbReference>
<comment type="caution">
    <text evidence="2">The sequence shown here is derived from an EMBL/GenBank/DDBJ whole genome shotgun (WGS) entry which is preliminary data.</text>
</comment>
<accession>A0ABU9CUC2</accession>
<sequence>MTALQNGHFDSTTALAWATFTENLHARLRTLPRRDYITISAAQASPGERGLRPYIDVAATDGGPLVSVAALPSLLYPDAPDATALDVQLLDCGWLDRGKPVADGSIIDLTRTDDRADAALVAEMITRAFREIWNVPHPSFLSAWGVGADGTSSGPVDLQRGFVGRTAGTATESPAETSDDVPAELRSLQALCQLVGRRVDARTVRSVCAGGDIDALKVRALSLHRSAAARARRSADSGAENPVAVSRNLARTWMLVARSIEAVTTADRHACR</sequence>
<dbReference type="InterPro" id="IPR054344">
    <property type="entry name" value="TY-Chap_N"/>
</dbReference>
<evidence type="ECO:0000313" key="3">
    <source>
        <dbReference type="Proteomes" id="UP001456513"/>
    </source>
</evidence>
<name>A0ABU9CUC2_9NOCA</name>
<reference evidence="2 3" key="1">
    <citation type="submission" date="2024-03" db="EMBL/GenBank/DDBJ databases">
        <title>Rhodococcus navarretei sp. nov. and Pseudarthrobacter quantumdoti sp. nov., two new species with the ability to biosynthesize Quantum Dots isolated from soil samples at Union Glacier, Antarctica.</title>
        <authorList>
            <person name="Vargas M."/>
        </authorList>
    </citation>
    <scope>NUCLEOTIDE SEQUENCE [LARGE SCALE GENOMIC DNA]</scope>
    <source>
        <strain evidence="2 3">EXRC-4A-4</strain>
    </source>
</reference>
<keyword evidence="3" id="KW-1185">Reference proteome</keyword>
<organism evidence="2 3">
    <name type="scientific">Rhodococcus navarretei</name>
    <dbReference type="NCBI Taxonomy" id="3128981"/>
    <lineage>
        <taxon>Bacteria</taxon>
        <taxon>Bacillati</taxon>
        <taxon>Actinomycetota</taxon>
        <taxon>Actinomycetes</taxon>
        <taxon>Mycobacteriales</taxon>
        <taxon>Nocardiaceae</taxon>
        <taxon>Rhodococcus</taxon>
    </lineage>
</organism>
<gene>
    <name evidence="2" type="ORF">AABD04_08280</name>
</gene>
<dbReference type="Pfam" id="PF22552">
    <property type="entry name" value="TY-Chap3"/>
    <property type="match status" value="1"/>
</dbReference>
<protein>
    <recommendedName>
        <fullName evidence="1">TY-Chap N-terminal domain-containing protein</fullName>
    </recommendedName>
</protein>
<evidence type="ECO:0000313" key="2">
    <source>
        <dbReference type="EMBL" id="MEK8070844.1"/>
    </source>
</evidence>
<feature type="domain" description="TY-Chap N-terminal" evidence="1">
    <location>
        <begin position="16"/>
        <end position="141"/>
    </location>
</feature>